<dbReference type="AlphaFoldDB" id="A0ABD3G124"/>
<dbReference type="FunFam" id="3.30.200.20:FF:000770">
    <property type="entry name" value="SRSF protein kinase 2"/>
    <property type="match status" value="1"/>
</dbReference>
<comment type="catalytic activity">
    <reaction evidence="7">
        <text>L-threonyl-[protein] + ATP = O-phospho-L-threonyl-[protein] + ADP + H(+)</text>
        <dbReference type="Rhea" id="RHEA:46608"/>
        <dbReference type="Rhea" id="RHEA-COMP:11060"/>
        <dbReference type="Rhea" id="RHEA-COMP:11605"/>
        <dbReference type="ChEBI" id="CHEBI:15378"/>
        <dbReference type="ChEBI" id="CHEBI:30013"/>
        <dbReference type="ChEBI" id="CHEBI:30616"/>
        <dbReference type="ChEBI" id="CHEBI:61977"/>
        <dbReference type="ChEBI" id="CHEBI:456216"/>
        <dbReference type="EC" id="2.7.11.1"/>
    </reaction>
</comment>
<feature type="binding site" evidence="9">
    <location>
        <position position="160"/>
    </location>
    <ligand>
        <name>ATP</name>
        <dbReference type="ChEBI" id="CHEBI:30616"/>
    </ligand>
</feature>
<dbReference type="InterPro" id="IPR051334">
    <property type="entry name" value="SRPK"/>
</dbReference>
<accession>A0ABD3G124</accession>
<dbReference type="PROSITE" id="PS50011">
    <property type="entry name" value="PROTEIN_KINASE_DOM"/>
    <property type="match status" value="1"/>
</dbReference>
<evidence type="ECO:0000256" key="10">
    <source>
        <dbReference type="SAM" id="Coils"/>
    </source>
</evidence>
<feature type="domain" description="Protein kinase" evidence="12">
    <location>
        <begin position="131"/>
        <end position="831"/>
    </location>
</feature>
<dbReference type="PROSITE" id="PS00107">
    <property type="entry name" value="PROTEIN_KINASE_ATP"/>
    <property type="match status" value="1"/>
</dbReference>
<dbReference type="SUPFAM" id="SSF56112">
    <property type="entry name" value="Protein kinase-like (PK-like)"/>
    <property type="match status" value="1"/>
</dbReference>
<evidence type="ECO:0000256" key="9">
    <source>
        <dbReference type="PROSITE-ProRule" id="PRU10141"/>
    </source>
</evidence>
<dbReference type="GO" id="GO:0005524">
    <property type="term" value="F:ATP binding"/>
    <property type="evidence" value="ECO:0007669"/>
    <property type="project" value="UniProtKB-UniRule"/>
</dbReference>
<evidence type="ECO:0000313" key="13">
    <source>
        <dbReference type="EMBL" id="KAL3671604.1"/>
    </source>
</evidence>
<dbReference type="Proteomes" id="UP001632037">
    <property type="component" value="Unassembled WGS sequence"/>
</dbReference>
<dbReference type="EC" id="2.7.11.1" evidence="1"/>
<dbReference type="GO" id="GO:0004674">
    <property type="term" value="F:protein serine/threonine kinase activity"/>
    <property type="evidence" value="ECO:0007669"/>
    <property type="project" value="UniProtKB-KW"/>
</dbReference>
<comment type="caution">
    <text evidence="13">The sequence shown here is derived from an EMBL/GenBank/DDBJ whole genome shotgun (WGS) entry which is preliminary data.</text>
</comment>
<keyword evidence="5" id="KW-0418">Kinase</keyword>
<evidence type="ECO:0000259" key="12">
    <source>
        <dbReference type="PROSITE" id="PS50011"/>
    </source>
</evidence>
<dbReference type="PANTHER" id="PTHR47634:SF9">
    <property type="entry name" value="PROTEIN KINASE DOMAIN-CONTAINING PROTEIN-RELATED"/>
    <property type="match status" value="1"/>
</dbReference>
<evidence type="ECO:0000256" key="6">
    <source>
        <dbReference type="ARBA" id="ARBA00022840"/>
    </source>
</evidence>
<keyword evidence="14" id="KW-1185">Reference proteome</keyword>
<sequence>MDAPAARTVASSSSAKTRPKKTRNRKKKGRGAAPVPPVAASSTVTEISSPEALEEVESDLSRSADGSNSTTRRSFSPLSGSSSQRYSSEEEEEENYEEDEYSSESEEEGESSYKPGGYHRVQVGEVYNSRFEVLQKLGWGHFSTVWKCLDRQTGAMVAMKVQKSARHYTEAAKDEIELLECTVQAARTEYESIEQQEAIKVVRLVDSFEHKGPNGMHVCMVFEMMGDNLLTLIKYYNYRGVPLQLVQRLTRDMMEGLAFLHDKCQIIHTDLKPENVLLSHHIPQLPKVRKSQWEAFRAMRLARGHKGAKTPRNGDKTTKNATTIGTDGAELSKEEKKRLKNRLKKKRQKQKKQGSAVNQETSVDDCTADGKMDSTAHPTLTTSDSVVDKLSNNLSQLAVSIATDNNKPVDEDFRSNFAGHDADADAAASVATRTWYHHDGQLGDEEEKDWVHLPPEFAARVMILLPEGRVAGSKRKEREFTLSVTAKALSDSASDHDDESEAVETSFVLRYLDHVDDDVMSSIEEQVLELRESSSPRKVTTSPTVKYRLWRLEFDARYTHAVLDYMEQRIEGLRFLNLATSSGLALPGFFVPKPPSNEGIKSATKAKAKTPESDDDMLDIVVQGINLLPLAGSDNKHILEVKPLHQRLSRWAGRFNKLANSEMFNLMKLDAKICDLGNACWTTKHFTNDIQTRQYRCPEVIVGKRYDTSADIWSMACFVFELLTGDLLFDPKSGRNFSRDEDHLAQMIELLGRMPKSFTGSPRGLREFFNRKGDLKRIRNLKYWSLQQVLIEKYHFRRHDAECLASFMGPMLRYDPSKRATAEECLAHPWLAHVDDDEEELPDSKKGLRPGVVL</sequence>
<dbReference type="SMART" id="SM00220">
    <property type="entry name" value="S_TKc"/>
    <property type="match status" value="1"/>
</dbReference>
<feature type="compositionally biased region" description="Basic residues" evidence="11">
    <location>
        <begin position="338"/>
        <end position="352"/>
    </location>
</feature>
<evidence type="ECO:0000256" key="5">
    <source>
        <dbReference type="ARBA" id="ARBA00022777"/>
    </source>
</evidence>
<dbReference type="InterPro" id="IPR008271">
    <property type="entry name" value="Ser/Thr_kinase_AS"/>
</dbReference>
<dbReference type="Gene3D" id="1.10.510.10">
    <property type="entry name" value="Transferase(Phosphotransferase) domain 1"/>
    <property type="match status" value="2"/>
</dbReference>
<evidence type="ECO:0000256" key="4">
    <source>
        <dbReference type="ARBA" id="ARBA00022741"/>
    </source>
</evidence>
<organism evidence="13 14">
    <name type="scientific">Phytophthora oleae</name>
    <dbReference type="NCBI Taxonomy" id="2107226"/>
    <lineage>
        <taxon>Eukaryota</taxon>
        <taxon>Sar</taxon>
        <taxon>Stramenopiles</taxon>
        <taxon>Oomycota</taxon>
        <taxon>Peronosporomycetes</taxon>
        <taxon>Peronosporales</taxon>
        <taxon>Peronosporaceae</taxon>
        <taxon>Phytophthora</taxon>
    </lineage>
</organism>
<feature type="coiled-coil region" evidence="10">
    <location>
        <begin position="169"/>
        <end position="196"/>
    </location>
</feature>
<keyword evidence="4 9" id="KW-0547">Nucleotide-binding</keyword>
<evidence type="ECO:0000256" key="11">
    <source>
        <dbReference type="SAM" id="MobiDB-lite"/>
    </source>
</evidence>
<reference evidence="13 14" key="1">
    <citation type="submission" date="2024-09" db="EMBL/GenBank/DDBJ databases">
        <title>Genome sequencing and assembly of Phytophthora oleae, isolate VK10A, causative agent of rot of olive drupes.</title>
        <authorList>
            <person name="Conti Taguali S."/>
            <person name="Riolo M."/>
            <person name="La Spada F."/>
            <person name="Cacciola S.O."/>
            <person name="Dionisio G."/>
        </authorList>
    </citation>
    <scope>NUCLEOTIDE SEQUENCE [LARGE SCALE GENOMIC DNA]</scope>
    <source>
        <strain evidence="13 14">VK10A</strain>
    </source>
</reference>
<keyword evidence="3" id="KW-0808">Transferase</keyword>
<dbReference type="Pfam" id="PF00069">
    <property type="entry name" value="Pkinase"/>
    <property type="match status" value="2"/>
</dbReference>
<dbReference type="InterPro" id="IPR011009">
    <property type="entry name" value="Kinase-like_dom_sf"/>
</dbReference>
<keyword evidence="10" id="KW-0175">Coiled coil</keyword>
<gene>
    <name evidence="13" type="ORF">V7S43_003520</name>
</gene>
<dbReference type="InterPro" id="IPR017441">
    <property type="entry name" value="Protein_kinase_ATP_BS"/>
</dbReference>
<comment type="catalytic activity">
    <reaction evidence="8">
        <text>L-seryl-[protein] + ATP = O-phospho-L-seryl-[protein] + ADP + H(+)</text>
        <dbReference type="Rhea" id="RHEA:17989"/>
        <dbReference type="Rhea" id="RHEA-COMP:9863"/>
        <dbReference type="Rhea" id="RHEA-COMP:11604"/>
        <dbReference type="ChEBI" id="CHEBI:15378"/>
        <dbReference type="ChEBI" id="CHEBI:29999"/>
        <dbReference type="ChEBI" id="CHEBI:30616"/>
        <dbReference type="ChEBI" id="CHEBI:83421"/>
        <dbReference type="ChEBI" id="CHEBI:456216"/>
        <dbReference type="EC" id="2.7.11.1"/>
    </reaction>
</comment>
<dbReference type="Gene3D" id="3.30.200.20">
    <property type="entry name" value="Phosphorylase Kinase, domain 1"/>
    <property type="match status" value="1"/>
</dbReference>
<proteinExistence type="predicted"/>
<evidence type="ECO:0000313" key="14">
    <source>
        <dbReference type="Proteomes" id="UP001632037"/>
    </source>
</evidence>
<feature type="compositionally biased region" description="Basic residues" evidence="11">
    <location>
        <begin position="17"/>
        <end position="30"/>
    </location>
</feature>
<keyword evidence="6 9" id="KW-0067">ATP-binding</keyword>
<dbReference type="FunFam" id="1.10.510.10:FF:000339">
    <property type="entry name" value="Serine/threonine-protein kinase SRPK-like protein"/>
    <property type="match status" value="1"/>
</dbReference>
<evidence type="ECO:0000256" key="3">
    <source>
        <dbReference type="ARBA" id="ARBA00022679"/>
    </source>
</evidence>
<dbReference type="InterPro" id="IPR000719">
    <property type="entry name" value="Prot_kinase_dom"/>
</dbReference>
<evidence type="ECO:0000256" key="2">
    <source>
        <dbReference type="ARBA" id="ARBA00022527"/>
    </source>
</evidence>
<dbReference type="EMBL" id="JBIMZQ010000005">
    <property type="protein sequence ID" value="KAL3671604.1"/>
    <property type="molecule type" value="Genomic_DNA"/>
</dbReference>
<feature type="region of interest" description="Disordered" evidence="11">
    <location>
        <begin position="1"/>
        <end position="117"/>
    </location>
</feature>
<dbReference type="PROSITE" id="PS00108">
    <property type="entry name" value="PROTEIN_KINASE_ST"/>
    <property type="match status" value="1"/>
</dbReference>
<feature type="compositionally biased region" description="Acidic residues" evidence="11">
    <location>
        <begin position="89"/>
        <end position="110"/>
    </location>
</feature>
<feature type="compositionally biased region" description="Polar residues" evidence="11">
    <location>
        <begin position="64"/>
        <end position="73"/>
    </location>
</feature>
<dbReference type="PANTHER" id="PTHR47634">
    <property type="entry name" value="PROTEIN KINASE DOMAIN-CONTAINING PROTEIN-RELATED"/>
    <property type="match status" value="1"/>
</dbReference>
<protein>
    <recommendedName>
        <fullName evidence="1">non-specific serine/threonine protein kinase</fullName>
        <ecNumber evidence="1">2.7.11.1</ecNumber>
    </recommendedName>
</protein>
<feature type="compositionally biased region" description="Low complexity" evidence="11">
    <location>
        <begin position="74"/>
        <end position="86"/>
    </location>
</feature>
<evidence type="ECO:0000256" key="8">
    <source>
        <dbReference type="ARBA" id="ARBA00048679"/>
    </source>
</evidence>
<evidence type="ECO:0000256" key="1">
    <source>
        <dbReference type="ARBA" id="ARBA00012513"/>
    </source>
</evidence>
<name>A0ABD3G124_9STRA</name>
<feature type="region of interest" description="Disordered" evidence="11">
    <location>
        <begin position="302"/>
        <end position="370"/>
    </location>
</feature>
<evidence type="ECO:0000256" key="7">
    <source>
        <dbReference type="ARBA" id="ARBA00047899"/>
    </source>
</evidence>
<keyword evidence="2" id="KW-0723">Serine/threonine-protein kinase</keyword>